<sequence length="413" mass="47093">MSNNQQEIDQVLMTLMDPRTIRIRSQAILDMIKQDKSEYFALEPEKMTSTASFIIEVIQDNYPNLDIPYHSRWRHFEAGGIHRINKMQEQLSSLSIEDRGKILYELVIISVFLDAGAGPNWCYKEPETGMTYSRSEGLALASLSLYQKGIFSSYPSEPFRVDAARLMTLNEHEFKQAFQVTQSNPLEGISGRLALLNRLGSLIQHDEQHFGNEHRLGNFFTYISSLANQKQLSATQIFQTVLNTFNTIWPARLLFHGVSLGDVWQHKALKTNELGSEYIPFHKLSQWLTYSLIEPLELAGLSVNHLDELTGLPEYRNGGLLIDSELLRIKNKIDLEKAYLPDAEIIVEWRALTVALLDELADLIRKKLRKNQTELPLAKILQGGTWEAGRRIARQKRPQGSPPLQIISDGTVF</sequence>
<organism evidence="1 2">
    <name type="scientific">Legionella sainthelensi</name>
    <dbReference type="NCBI Taxonomy" id="28087"/>
    <lineage>
        <taxon>Bacteria</taxon>
        <taxon>Pseudomonadati</taxon>
        <taxon>Pseudomonadota</taxon>
        <taxon>Gammaproteobacteria</taxon>
        <taxon>Legionellales</taxon>
        <taxon>Legionellaceae</taxon>
        <taxon>Legionella</taxon>
    </lineage>
</organism>
<protein>
    <submittedName>
        <fullName evidence="1">Putative biotin synthetase like protein</fullName>
    </submittedName>
</protein>
<dbReference type="OrthoDB" id="9779699at2"/>
<name>A0A0W0YDF7_9GAMM</name>
<proteinExistence type="predicted"/>
<dbReference type="InterPro" id="IPR012469">
    <property type="entry name" value="DUF1688"/>
</dbReference>
<accession>A0A0W0YDF7</accession>
<dbReference type="PATRIC" id="fig|28087.4.peg.3698"/>
<dbReference type="PANTHER" id="PTHR31687">
    <property type="match status" value="1"/>
</dbReference>
<comment type="caution">
    <text evidence="1">The sequence shown here is derived from an EMBL/GenBank/DDBJ whole genome shotgun (WGS) entry which is preliminary data.</text>
</comment>
<dbReference type="Pfam" id="PF07958">
    <property type="entry name" value="DUF1688"/>
    <property type="match status" value="1"/>
</dbReference>
<dbReference type="PANTHER" id="PTHR31687:SF3">
    <property type="entry name" value="PROTEIN URG3"/>
    <property type="match status" value="1"/>
</dbReference>
<dbReference type="Proteomes" id="UP000054621">
    <property type="component" value="Unassembled WGS sequence"/>
</dbReference>
<dbReference type="RefSeq" id="WP_027272117.1">
    <property type="nucleotide sequence ID" value="NZ_CAAAJE010000031.1"/>
</dbReference>
<evidence type="ECO:0000313" key="1">
    <source>
        <dbReference type="EMBL" id="KTD54622.1"/>
    </source>
</evidence>
<evidence type="ECO:0000313" key="2">
    <source>
        <dbReference type="Proteomes" id="UP000054621"/>
    </source>
</evidence>
<reference evidence="1 2" key="1">
    <citation type="submission" date="2015-11" db="EMBL/GenBank/DDBJ databases">
        <title>Genomic analysis of 38 Legionella species identifies large and diverse effector repertoires.</title>
        <authorList>
            <person name="Burstein D."/>
            <person name="Amaro F."/>
            <person name="Zusman T."/>
            <person name="Lifshitz Z."/>
            <person name="Cohen O."/>
            <person name="Gilbert J.A."/>
            <person name="Pupko T."/>
            <person name="Shuman H.A."/>
            <person name="Segal G."/>
        </authorList>
    </citation>
    <scope>NUCLEOTIDE SEQUENCE [LARGE SCALE GENOMIC DNA]</scope>
    <source>
        <strain evidence="1 2">Mt.St.Helens-4</strain>
    </source>
</reference>
<gene>
    <name evidence="1" type="ORF">Lsai_3444</name>
</gene>
<dbReference type="AlphaFoldDB" id="A0A0W0YDF7"/>
<dbReference type="STRING" id="28087.Lsai_3444"/>
<dbReference type="eggNOG" id="COG0807">
    <property type="taxonomic scope" value="Bacteria"/>
</dbReference>
<dbReference type="EMBL" id="LNYV01000037">
    <property type="protein sequence ID" value="KTD54622.1"/>
    <property type="molecule type" value="Genomic_DNA"/>
</dbReference>